<dbReference type="GO" id="GO:0016887">
    <property type="term" value="F:ATP hydrolysis activity"/>
    <property type="evidence" value="ECO:0007669"/>
    <property type="project" value="InterPro"/>
</dbReference>
<reference evidence="5 6" key="1">
    <citation type="submission" date="2018-01" db="EMBL/GenBank/DDBJ databases">
        <title>Genome sequence of a Cantenovulum-like bacteria.</title>
        <authorList>
            <person name="Tan W.R."/>
            <person name="Lau N.-S."/>
            <person name="Go F."/>
            <person name="Amirul A.-A.A."/>
        </authorList>
    </citation>
    <scope>NUCLEOTIDE SEQUENCE [LARGE SCALE GENOMIC DNA]</scope>
    <source>
        <strain evidence="5 6">CCB-QB4</strain>
    </source>
</reference>
<proteinExistence type="predicted"/>
<dbReference type="InterPro" id="IPR027417">
    <property type="entry name" value="P-loop_NTPase"/>
</dbReference>
<evidence type="ECO:0000256" key="1">
    <source>
        <dbReference type="ARBA" id="ARBA00022448"/>
    </source>
</evidence>
<dbReference type="RefSeq" id="WP_108601709.1">
    <property type="nucleotide sequence ID" value="NZ_CP026604.1"/>
</dbReference>
<feature type="domain" description="ABC transporter" evidence="4">
    <location>
        <begin position="5"/>
        <end position="230"/>
    </location>
</feature>
<dbReference type="Gene3D" id="3.40.50.300">
    <property type="entry name" value="P-loop containing nucleotide triphosphate hydrolases"/>
    <property type="match status" value="1"/>
</dbReference>
<dbReference type="KEGG" id="cate:C2869_03915"/>
<organism evidence="5 6">
    <name type="scientific">Saccharobesus litoralis</name>
    <dbReference type="NCBI Taxonomy" id="2172099"/>
    <lineage>
        <taxon>Bacteria</taxon>
        <taxon>Pseudomonadati</taxon>
        <taxon>Pseudomonadota</taxon>
        <taxon>Gammaproteobacteria</taxon>
        <taxon>Alteromonadales</taxon>
        <taxon>Alteromonadaceae</taxon>
        <taxon>Saccharobesus</taxon>
    </lineage>
</organism>
<dbReference type="PROSITE" id="PS50893">
    <property type="entry name" value="ABC_TRANSPORTER_2"/>
    <property type="match status" value="1"/>
</dbReference>
<dbReference type="SMART" id="SM00382">
    <property type="entry name" value="AAA"/>
    <property type="match status" value="1"/>
</dbReference>
<dbReference type="OrthoDB" id="9804819at2"/>
<dbReference type="InterPro" id="IPR003439">
    <property type="entry name" value="ABC_transporter-like_ATP-bd"/>
</dbReference>
<dbReference type="Pfam" id="PF00005">
    <property type="entry name" value="ABC_tran"/>
    <property type="match status" value="1"/>
</dbReference>
<keyword evidence="2" id="KW-0547">Nucleotide-binding</keyword>
<evidence type="ECO:0000256" key="3">
    <source>
        <dbReference type="ARBA" id="ARBA00022840"/>
    </source>
</evidence>
<dbReference type="PANTHER" id="PTHR42939">
    <property type="entry name" value="ABC TRANSPORTER ATP-BINDING PROTEIN ALBC-RELATED"/>
    <property type="match status" value="1"/>
</dbReference>
<evidence type="ECO:0000313" key="5">
    <source>
        <dbReference type="EMBL" id="AWB65634.1"/>
    </source>
</evidence>
<accession>A0A2S0VN37</accession>
<keyword evidence="1" id="KW-0813">Transport</keyword>
<dbReference type="GO" id="GO:0005524">
    <property type="term" value="F:ATP binding"/>
    <property type="evidence" value="ECO:0007669"/>
    <property type="project" value="UniProtKB-KW"/>
</dbReference>
<dbReference type="PANTHER" id="PTHR42939:SF1">
    <property type="entry name" value="ABC TRANSPORTER ATP-BINDING PROTEIN ALBC-RELATED"/>
    <property type="match status" value="1"/>
</dbReference>
<dbReference type="SUPFAM" id="SSF52540">
    <property type="entry name" value="P-loop containing nucleoside triphosphate hydrolases"/>
    <property type="match status" value="1"/>
</dbReference>
<dbReference type="Proteomes" id="UP000244441">
    <property type="component" value="Chromosome"/>
</dbReference>
<dbReference type="AlphaFoldDB" id="A0A2S0VN37"/>
<dbReference type="InterPro" id="IPR003593">
    <property type="entry name" value="AAA+_ATPase"/>
</dbReference>
<evidence type="ECO:0000313" key="6">
    <source>
        <dbReference type="Proteomes" id="UP000244441"/>
    </source>
</evidence>
<dbReference type="EMBL" id="CP026604">
    <property type="protein sequence ID" value="AWB65634.1"/>
    <property type="molecule type" value="Genomic_DNA"/>
</dbReference>
<keyword evidence="3 5" id="KW-0067">ATP-binding</keyword>
<sequence length="290" mass="32499">MTNIIQASNLNKHYGKKQVLSNINLSVNAGEIVGVVGSNGAGKSTLLKSLLGLTRVDGDLTVCKLDPHASQHKLMEKVSFIADTATLPKWINAQQLFDYCAQVHPSFRRDLAEAFLSKTNIKPELPVKKMSKGMITQLHLAMVLAIESELLVLDEPTLGLDVLRRKAFYNNLLEDYFDDNNTIVITSHQIEEIEHILTRVVFIDDGKIALDINIDELENTFFQVTIKPEQQQQAELLKPIYCSNTIEGRSYIFQNANQQELQCFGTLKTPSLTDILVALMSNKTTEMEHA</sequence>
<evidence type="ECO:0000259" key="4">
    <source>
        <dbReference type="PROSITE" id="PS50893"/>
    </source>
</evidence>
<protein>
    <submittedName>
        <fullName evidence="5">Multidrug ABC transporter ATP-binding protein</fullName>
    </submittedName>
</protein>
<dbReference type="InterPro" id="IPR051782">
    <property type="entry name" value="ABC_Transporter_VariousFunc"/>
</dbReference>
<evidence type="ECO:0000256" key="2">
    <source>
        <dbReference type="ARBA" id="ARBA00022741"/>
    </source>
</evidence>
<name>A0A2S0VN37_9ALTE</name>
<gene>
    <name evidence="5" type="ORF">C2869_03915</name>
</gene>
<dbReference type="CDD" id="cd03230">
    <property type="entry name" value="ABC_DR_subfamily_A"/>
    <property type="match status" value="1"/>
</dbReference>
<keyword evidence="6" id="KW-1185">Reference proteome</keyword>